<name>A0ABN2RAN3_9PSEU</name>
<dbReference type="InterPro" id="IPR010296">
    <property type="entry name" value="DUF899_thioredox"/>
</dbReference>
<organism evidence="2 3">
    <name type="scientific">Amycolatopsis minnesotensis</name>
    <dbReference type="NCBI Taxonomy" id="337894"/>
    <lineage>
        <taxon>Bacteria</taxon>
        <taxon>Bacillati</taxon>
        <taxon>Actinomycetota</taxon>
        <taxon>Actinomycetes</taxon>
        <taxon>Pseudonocardiales</taxon>
        <taxon>Pseudonocardiaceae</taxon>
        <taxon>Amycolatopsis</taxon>
    </lineage>
</organism>
<gene>
    <name evidence="2" type="ORF">GCM10009754_43040</name>
</gene>
<dbReference type="Pfam" id="PF05988">
    <property type="entry name" value="DUF899"/>
    <property type="match status" value="1"/>
</dbReference>
<evidence type="ECO:0000256" key="1">
    <source>
        <dbReference type="SAM" id="MobiDB-lite"/>
    </source>
</evidence>
<feature type="region of interest" description="Disordered" evidence="1">
    <location>
        <begin position="193"/>
        <end position="217"/>
    </location>
</feature>
<dbReference type="Proteomes" id="UP001501116">
    <property type="component" value="Unassembled WGS sequence"/>
</dbReference>
<dbReference type="EMBL" id="BAAANN010000016">
    <property type="protein sequence ID" value="GAA1966054.1"/>
    <property type="molecule type" value="Genomic_DNA"/>
</dbReference>
<dbReference type="RefSeq" id="WP_344421457.1">
    <property type="nucleotide sequence ID" value="NZ_BAAANN010000016.1"/>
</dbReference>
<protein>
    <submittedName>
        <fullName evidence="2">DUF899 domain-containing protein</fullName>
    </submittedName>
</protein>
<accession>A0ABN2RAN3</accession>
<proteinExistence type="predicted"/>
<reference evidence="2 3" key="1">
    <citation type="journal article" date="2019" name="Int. J. Syst. Evol. Microbiol.">
        <title>The Global Catalogue of Microorganisms (GCM) 10K type strain sequencing project: providing services to taxonomists for standard genome sequencing and annotation.</title>
        <authorList>
            <consortium name="The Broad Institute Genomics Platform"/>
            <consortium name="The Broad Institute Genome Sequencing Center for Infectious Disease"/>
            <person name="Wu L."/>
            <person name="Ma J."/>
        </authorList>
    </citation>
    <scope>NUCLEOTIDE SEQUENCE [LARGE SCALE GENOMIC DNA]</scope>
    <source>
        <strain evidence="2 3">JCM 14545</strain>
    </source>
</reference>
<evidence type="ECO:0000313" key="2">
    <source>
        <dbReference type="EMBL" id="GAA1966054.1"/>
    </source>
</evidence>
<comment type="caution">
    <text evidence="2">The sequence shown here is derived from an EMBL/GenBank/DDBJ whole genome shotgun (WGS) entry which is preliminary data.</text>
</comment>
<sequence length="217" mass="24440">MTTALPAIVTPEEWQAAREALLVKEKRLTKAMDAVSAERRRLPMVAFDKEYEFDGRHGKAALLDVFEGRKQLIVYHFMLHPGSDHLCPGCSLVLDNMGHPAHLHARDTTLAVIAPAPLPEAEAVKKRMGWTVPWYSSDGTDFTEDCGVGTGFGVSVFLRDGDRVFRTYFTTGRGGDQLDTTLRYLDLTPMGRQEDWEESGRGRDDPASSWWRPHDEY</sequence>
<evidence type="ECO:0000313" key="3">
    <source>
        <dbReference type="Proteomes" id="UP001501116"/>
    </source>
</evidence>
<keyword evidence="3" id="KW-1185">Reference proteome</keyword>